<keyword evidence="3" id="KW-1185">Reference proteome</keyword>
<dbReference type="EMBL" id="CP019476">
    <property type="protein sequence ID" value="UQC81811.1"/>
    <property type="molecule type" value="Genomic_DNA"/>
</dbReference>
<accession>A0A9Q8SQV0</accession>
<feature type="region of interest" description="Disordered" evidence="1">
    <location>
        <begin position="24"/>
        <end position="53"/>
    </location>
</feature>
<dbReference type="RefSeq" id="XP_049143435.1">
    <property type="nucleotide sequence ID" value="XM_049286292.1"/>
</dbReference>
<sequence length="53" mass="6098">MTQPIEVEFYPTFMVNLIKSGQLSTQHRPMEHHTGHTIPFPAEPRNPVKLSIN</sequence>
<gene>
    <name evidence="2" type="ORF">CLUP02_07297</name>
</gene>
<evidence type="ECO:0000313" key="3">
    <source>
        <dbReference type="Proteomes" id="UP000830671"/>
    </source>
</evidence>
<name>A0A9Q8SQV0_9PEZI</name>
<dbReference type="GeneID" id="73341302"/>
<protein>
    <submittedName>
        <fullName evidence="2">Uncharacterized protein</fullName>
    </submittedName>
</protein>
<reference evidence="2" key="1">
    <citation type="journal article" date="2021" name="Mol. Plant Microbe Interact.">
        <title>Complete Genome Sequence of the Plant-Pathogenic Fungus Colletotrichum lupini.</title>
        <authorList>
            <person name="Baroncelli R."/>
            <person name="Pensec F."/>
            <person name="Da Lio D."/>
            <person name="Boufleur T."/>
            <person name="Vicente I."/>
            <person name="Sarrocco S."/>
            <person name="Picot A."/>
            <person name="Baraldi E."/>
            <person name="Sukno S."/>
            <person name="Thon M."/>
            <person name="Le Floch G."/>
        </authorList>
    </citation>
    <scope>NUCLEOTIDE SEQUENCE</scope>
    <source>
        <strain evidence="2">IMI 504893</strain>
    </source>
</reference>
<organism evidence="2 3">
    <name type="scientific">Colletotrichum lupini</name>
    <dbReference type="NCBI Taxonomy" id="145971"/>
    <lineage>
        <taxon>Eukaryota</taxon>
        <taxon>Fungi</taxon>
        <taxon>Dikarya</taxon>
        <taxon>Ascomycota</taxon>
        <taxon>Pezizomycotina</taxon>
        <taxon>Sordariomycetes</taxon>
        <taxon>Hypocreomycetidae</taxon>
        <taxon>Glomerellales</taxon>
        <taxon>Glomerellaceae</taxon>
        <taxon>Colletotrichum</taxon>
        <taxon>Colletotrichum acutatum species complex</taxon>
    </lineage>
</organism>
<dbReference type="AlphaFoldDB" id="A0A9Q8SQV0"/>
<proteinExistence type="predicted"/>
<dbReference type="Proteomes" id="UP000830671">
    <property type="component" value="Chromosome 4"/>
</dbReference>
<evidence type="ECO:0000313" key="2">
    <source>
        <dbReference type="EMBL" id="UQC81811.1"/>
    </source>
</evidence>
<dbReference type="KEGG" id="clup:CLUP02_07297"/>
<evidence type="ECO:0000256" key="1">
    <source>
        <dbReference type="SAM" id="MobiDB-lite"/>
    </source>
</evidence>